<gene>
    <name evidence="9" type="primary">gcvT_11</name>
    <name evidence="9" type="ORF">SDC9_35141</name>
</gene>
<evidence type="ECO:0000259" key="7">
    <source>
        <dbReference type="Pfam" id="PF01571"/>
    </source>
</evidence>
<dbReference type="AlphaFoldDB" id="A0A644VCV2"/>
<comment type="similarity">
    <text evidence="1">Belongs to the GcvT family.</text>
</comment>
<dbReference type="PIRSF" id="PIRSF006487">
    <property type="entry name" value="GcvT"/>
    <property type="match status" value="1"/>
</dbReference>
<dbReference type="InterPro" id="IPR028896">
    <property type="entry name" value="GcvT/YgfZ/DmdA"/>
</dbReference>
<dbReference type="InterPro" id="IPR022903">
    <property type="entry name" value="GcvT_bac"/>
</dbReference>
<sequence length="365" mass="39853">MEGKKTPLYDTHVKYGGRIVEFGGWLLPVQYSGVIAEHKAVRTCAGLFDVSHMGEIWAEGQEAFAFLQNLVTNDLTDLEVGQSRYSPMCYKDGGTVDDLLIYKFGPEKYLIVVNAANIEKDWNWMQENIGSLKVELVNKSDATGQLALQGPKALEILEKLTSAPVGNIGYYHFMADVMVAGKNTIVSRTGYTGEDGFEIYCEASDAPVLWEAIMEAGKSEGILPTGLGCRDTLRFECCMPLYGHELSQEITPLMAGLGMFVKLDKDAFNGKEPLAAQKANGLPQRVMGAEITGRGIARAGFPVQCEGKVIGRVTTGSPAPTLGKNMALVLIDTAYATIGKEIFIDVRGKYIPAVIVKKPFYKRTK</sequence>
<dbReference type="InterPro" id="IPR027266">
    <property type="entry name" value="TrmE/GcvT-like"/>
</dbReference>
<dbReference type="NCBIfam" id="NF001567">
    <property type="entry name" value="PRK00389.1"/>
    <property type="match status" value="1"/>
</dbReference>
<evidence type="ECO:0000256" key="1">
    <source>
        <dbReference type="ARBA" id="ARBA00008609"/>
    </source>
</evidence>
<dbReference type="FunFam" id="3.30.70.1400:FF:000001">
    <property type="entry name" value="Aminomethyltransferase"/>
    <property type="match status" value="1"/>
</dbReference>
<protein>
    <recommendedName>
        <fullName evidence="2">aminomethyltransferase</fullName>
        <ecNumber evidence="2">2.1.2.10</ecNumber>
    </recommendedName>
    <alternativeName>
        <fullName evidence="5">Glycine cleavage system T protein</fullName>
    </alternativeName>
</protein>
<dbReference type="InterPro" id="IPR006223">
    <property type="entry name" value="GcvT"/>
</dbReference>
<dbReference type="PANTHER" id="PTHR43757:SF2">
    <property type="entry name" value="AMINOMETHYLTRANSFERASE, MITOCHONDRIAL"/>
    <property type="match status" value="1"/>
</dbReference>
<keyword evidence="9" id="KW-0489">Methyltransferase</keyword>
<feature type="domain" description="GCVT N-terminal" evidence="7">
    <location>
        <begin position="8"/>
        <end position="265"/>
    </location>
</feature>
<accession>A0A644VCV2</accession>
<keyword evidence="3" id="KW-0032">Aminotransferase</keyword>
<evidence type="ECO:0000256" key="2">
    <source>
        <dbReference type="ARBA" id="ARBA00012616"/>
    </source>
</evidence>
<dbReference type="PANTHER" id="PTHR43757">
    <property type="entry name" value="AMINOMETHYLTRANSFERASE"/>
    <property type="match status" value="1"/>
</dbReference>
<evidence type="ECO:0000313" key="9">
    <source>
        <dbReference type="EMBL" id="MPL89110.1"/>
    </source>
</evidence>
<dbReference type="Pfam" id="PF08669">
    <property type="entry name" value="GCV_T_C"/>
    <property type="match status" value="1"/>
</dbReference>
<dbReference type="GO" id="GO:0032259">
    <property type="term" value="P:methylation"/>
    <property type="evidence" value="ECO:0007669"/>
    <property type="project" value="UniProtKB-KW"/>
</dbReference>
<dbReference type="Gene3D" id="3.30.70.1400">
    <property type="entry name" value="Aminomethyltransferase beta-barrel domains"/>
    <property type="match status" value="1"/>
</dbReference>
<dbReference type="Gene3D" id="3.30.1360.120">
    <property type="entry name" value="Probable tRNA modification gtpase trme, domain 1"/>
    <property type="match status" value="1"/>
</dbReference>
<dbReference type="HAMAP" id="MF_00259">
    <property type="entry name" value="GcvT"/>
    <property type="match status" value="1"/>
</dbReference>
<evidence type="ECO:0000256" key="6">
    <source>
        <dbReference type="ARBA" id="ARBA00047665"/>
    </source>
</evidence>
<dbReference type="InterPro" id="IPR029043">
    <property type="entry name" value="GcvT/YgfZ_C"/>
</dbReference>
<proteinExistence type="inferred from homology"/>
<organism evidence="9">
    <name type="scientific">bioreactor metagenome</name>
    <dbReference type="NCBI Taxonomy" id="1076179"/>
    <lineage>
        <taxon>unclassified sequences</taxon>
        <taxon>metagenomes</taxon>
        <taxon>ecological metagenomes</taxon>
    </lineage>
</organism>
<comment type="catalytic activity">
    <reaction evidence="6">
        <text>N(6)-[(R)-S(8)-aminomethyldihydrolipoyl]-L-lysyl-[protein] + (6S)-5,6,7,8-tetrahydrofolate = N(6)-[(R)-dihydrolipoyl]-L-lysyl-[protein] + (6R)-5,10-methylene-5,6,7,8-tetrahydrofolate + NH4(+)</text>
        <dbReference type="Rhea" id="RHEA:16945"/>
        <dbReference type="Rhea" id="RHEA-COMP:10475"/>
        <dbReference type="Rhea" id="RHEA-COMP:10492"/>
        <dbReference type="ChEBI" id="CHEBI:15636"/>
        <dbReference type="ChEBI" id="CHEBI:28938"/>
        <dbReference type="ChEBI" id="CHEBI:57453"/>
        <dbReference type="ChEBI" id="CHEBI:83100"/>
        <dbReference type="ChEBI" id="CHEBI:83143"/>
        <dbReference type="EC" id="2.1.2.10"/>
    </reaction>
</comment>
<keyword evidence="4 9" id="KW-0808">Transferase</keyword>
<dbReference type="InterPro" id="IPR013977">
    <property type="entry name" value="GcvT_C"/>
</dbReference>
<dbReference type="GO" id="GO:0008168">
    <property type="term" value="F:methyltransferase activity"/>
    <property type="evidence" value="ECO:0007669"/>
    <property type="project" value="UniProtKB-KW"/>
</dbReference>
<dbReference type="Gene3D" id="4.10.1250.10">
    <property type="entry name" value="Aminomethyltransferase fragment"/>
    <property type="match status" value="1"/>
</dbReference>
<dbReference type="SUPFAM" id="SSF101790">
    <property type="entry name" value="Aminomethyltransferase beta-barrel domain"/>
    <property type="match status" value="1"/>
</dbReference>
<dbReference type="GO" id="GO:0008483">
    <property type="term" value="F:transaminase activity"/>
    <property type="evidence" value="ECO:0007669"/>
    <property type="project" value="UniProtKB-KW"/>
</dbReference>
<feature type="domain" description="Aminomethyltransferase C-terminal" evidence="8">
    <location>
        <begin position="285"/>
        <end position="362"/>
    </location>
</feature>
<evidence type="ECO:0000256" key="5">
    <source>
        <dbReference type="ARBA" id="ARBA00031395"/>
    </source>
</evidence>
<reference evidence="9" key="1">
    <citation type="submission" date="2019-08" db="EMBL/GenBank/DDBJ databases">
        <authorList>
            <person name="Kucharzyk K."/>
            <person name="Murdoch R.W."/>
            <person name="Higgins S."/>
            <person name="Loffler F."/>
        </authorList>
    </citation>
    <scope>NUCLEOTIDE SEQUENCE</scope>
</reference>
<dbReference type="GO" id="GO:0006546">
    <property type="term" value="P:glycine catabolic process"/>
    <property type="evidence" value="ECO:0007669"/>
    <property type="project" value="InterPro"/>
</dbReference>
<name>A0A644VCV2_9ZZZZ</name>
<comment type="caution">
    <text evidence="9">The sequence shown here is derived from an EMBL/GenBank/DDBJ whole genome shotgun (WGS) entry which is preliminary data.</text>
</comment>
<dbReference type="SUPFAM" id="SSF103025">
    <property type="entry name" value="Folate-binding domain"/>
    <property type="match status" value="1"/>
</dbReference>
<dbReference type="GO" id="GO:0005960">
    <property type="term" value="C:glycine cleavage complex"/>
    <property type="evidence" value="ECO:0007669"/>
    <property type="project" value="InterPro"/>
</dbReference>
<dbReference type="GO" id="GO:0005829">
    <property type="term" value="C:cytosol"/>
    <property type="evidence" value="ECO:0007669"/>
    <property type="project" value="TreeGrafter"/>
</dbReference>
<dbReference type="EMBL" id="VSSQ01000273">
    <property type="protein sequence ID" value="MPL89110.1"/>
    <property type="molecule type" value="Genomic_DNA"/>
</dbReference>
<evidence type="ECO:0000256" key="4">
    <source>
        <dbReference type="ARBA" id="ARBA00022679"/>
    </source>
</evidence>
<dbReference type="GO" id="GO:0004047">
    <property type="term" value="F:aminomethyltransferase activity"/>
    <property type="evidence" value="ECO:0007669"/>
    <property type="project" value="UniProtKB-EC"/>
</dbReference>
<dbReference type="InterPro" id="IPR006222">
    <property type="entry name" value="GCVT_N"/>
</dbReference>
<dbReference type="Gene3D" id="2.40.30.110">
    <property type="entry name" value="Aminomethyltransferase beta-barrel domains"/>
    <property type="match status" value="1"/>
</dbReference>
<dbReference type="EC" id="2.1.2.10" evidence="2"/>
<evidence type="ECO:0000256" key="3">
    <source>
        <dbReference type="ARBA" id="ARBA00022576"/>
    </source>
</evidence>
<dbReference type="NCBIfam" id="TIGR00528">
    <property type="entry name" value="gcvT"/>
    <property type="match status" value="1"/>
</dbReference>
<dbReference type="Pfam" id="PF01571">
    <property type="entry name" value="GCV_T"/>
    <property type="match status" value="1"/>
</dbReference>
<dbReference type="FunFam" id="2.40.30.110:FF:000003">
    <property type="entry name" value="Aminomethyltransferase"/>
    <property type="match status" value="1"/>
</dbReference>
<evidence type="ECO:0000259" key="8">
    <source>
        <dbReference type="Pfam" id="PF08669"/>
    </source>
</evidence>